<dbReference type="RefSeq" id="WP_386051566.1">
    <property type="nucleotide sequence ID" value="NZ_JBHTKH010000002.1"/>
</dbReference>
<dbReference type="EMBL" id="JBHTKH010000002">
    <property type="protein sequence ID" value="MFD1053803.1"/>
    <property type="molecule type" value="Genomic_DNA"/>
</dbReference>
<keyword evidence="1" id="KW-0812">Transmembrane</keyword>
<evidence type="ECO:0000256" key="1">
    <source>
        <dbReference type="SAM" id="Phobius"/>
    </source>
</evidence>
<accession>A0ABW3MUR0</accession>
<dbReference type="Proteomes" id="UP001597046">
    <property type="component" value="Unassembled WGS sequence"/>
</dbReference>
<proteinExistence type="predicted"/>
<feature type="transmembrane region" description="Helical" evidence="1">
    <location>
        <begin position="264"/>
        <end position="285"/>
    </location>
</feature>
<evidence type="ECO:0008006" key="4">
    <source>
        <dbReference type="Google" id="ProtNLM"/>
    </source>
</evidence>
<protein>
    <recommendedName>
        <fullName evidence="4">Glycosyltransferase RgtA/B/C/D-like domain-containing protein</fullName>
    </recommendedName>
</protein>
<sequence>MTSTIATQPDSRPHRLTAADLGWLPALVVAGLASYLAPRVLVGADTKWMVALGEHVAASGSVPTGVPFAAADTAGWPNVPALGELLMYAANSLSPAALPLALIALAATTLLVLGRDAMRAGSHPAAAAGAVAVVGLGMLPVFGVVRAQMLSLVPYALLVLLLRKETRRPSQHIWLVVPLIAVWGNLHGGVLVGVALTGCYLALSRLRTSPVTALLVGGATLLSVWVNPALFRTWHYYLGVLSNEAARRGTELWARPDLRSTFDLLMVLAAIALGIAAVLKGRLRMWELCAVLGMSVATATSARHGMWLLLFLLGPAALGLTALIRRLEAAAPAPSHGTSPDRRGAGGARRGPRLLIRATTLGLAAVAAITLLGRGPALAGPVDAVDTIRSLAGDRVVLAPEPLAEDLAAAGVTVWASNPIDAFRPEDQAAYLDVWLGRQGGRRAIEASSMVVAAPTSPAYGLAVQAGCTEATRTTALAVLDCQD</sequence>
<feature type="transmembrane region" description="Helical" evidence="1">
    <location>
        <begin position="96"/>
        <end position="113"/>
    </location>
</feature>
<feature type="transmembrane region" description="Helical" evidence="1">
    <location>
        <begin position="120"/>
        <end position="139"/>
    </location>
</feature>
<keyword evidence="3" id="KW-1185">Reference proteome</keyword>
<feature type="transmembrane region" description="Helical" evidence="1">
    <location>
        <begin position="209"/>
        <end position="231"/>
    </location>
</feature>
<name>A0ABW3MUR0_9MICO</name>
<feature type="transmembrane region" description="Helical" evidence="1">
    <location>
        <begin position="174"/>
        <end position="203"/>
    </location>
</feature>
<feature type="transmembrane region" description="Helical" evidence="1">
    <location>
        <begin position="21"/>
        <end position="42"/>
    </location>
</feature>
<keyword evidence="1" id="KW-0472">Membrane</keyword>
<organism evidence="2 3">
    <name type="scientific">Terrabacter terrigena</name>
    <dbReference type="NCBI Taxonomy" id="574718"/>
    <lineage>
        <taxon>Bacteria</taxon>
        <taxon>Bacillati</taxon>
        <taxon>Actinomycetota</taxon>
        <taxon>Actinomycetes</taxon>
        <taxon>Micrococcales</taxon>
        <taxon>Intrasporangiaceae</taxon>
        <taxon>Terrabacter</taxon>
    </lineage>
</organism>
<feature type="transmembrane region" description="Helical" evidence="1">
    <location>
        <begin position="305"/>
        <end position="324"/>
    </location>
</feature>
<comment type="caution">
    <text evidence="2">The sequence shown here is derived from an EMBL/GenBank/DDBJ whole genome shotgun (WGS) entry which is preliminary data.</text>
</comment>
<reference evidence="3" key="1">
    <citation type="journal article" date="2019" name="Int. J. Syst. Evol. Microbiol.">
        <title>The Global Catalogue of Microorganisms (GCM) 10K type strain sequencing project: providing services to taxonomists for standard genome sequencing and annotation.</title>
        <authorList>
            <consortium name="The Broad Institute Genomics Platform"/>
            <consortium name="The Broad Institute Genome Sequencing Center for Infectious Disease"/>
            <person name="Wu L."/>
            <person name="Ma J."/>
        </authorList>
    </citation>
    <scope>NUCLEOTIDE SEQUENCE [LARGE SCALE GENOMIC DNA]</scope>
    <source>
        <strain evidence="3">CCUG 57508</strain>
    </source>
</reference>
<keyword evidence="1" id="KW-1133">Transmembrane helix</keyword>
<gene>
    <name evidence="2" type="ORF">ACFQ2V_05735</name>
</gene>
<evidence type="ECO:0000313" key="3">
    <source>
        <dbReference type="Proteomes" id="UP001597046"/>
    </source>
</evidence>
<evidence type="ECO:0000313" key="2">
    <source>
        <dbReference type="EMBL" id="MFD1053803.1"/>
    </source>
</evidence>